<dbReference type="AlphaFoldDB" id="A0A1W1I4Z7"/>
<accession>A0A1W1I4Z7</accession>
<proteinExistence type="predicted"/>
<evidence type="ECO:0000313" key="2">
    <source>
        <dbReference type="Proteomes" id="UP000192042"/>
    </source>
</evidence>
<gene>
    <name evidence="1" type="ORF">NSJP_1916</name>
</gene>
<dbReference type="EMBL" id="LT828648">
    <property type="protein sequence ID" value="SLM48088.1"/>
    <property type="molecule type" value="Genomic_DNA"/>
</dbReference>
<keyword evidence="2" id="KW-1185">Reference proteome</keyword>
<dbReference type="STRING" id="1325564.NSJP_1916"/>
<name>A0A1W1I4Z7_9BACT</name>
<protein>
    <submittedName>
        <fullName evidence="1">Uncharacterized protein</fullName>
    </submittedName>
</protein>
<dbReference type="KEGG" id="nja:NSJP_1916"/>
<dbReference type="Proteomes" id="UP000192042">
    <property type="component" value="Chromosome I"/>
</dbReference>
<sequence length="69" mass="7938">MSFHRKAGKPLTSPSLSSFYLLNFVICRSPFHVGWSAPLFRYGVRVLTELRLRLLIGASFQALRTPENW</sequence>
<reference evidence="1 2" key="1">
    <citation type="submission" date="2017-03" db="EMBL/GenBank/DDBJ databases">
        <authorList>
            <person name="Afonso C.L."/>
            <person name="Miller P.J."/>
            <person name="Scott M.A."/>
            <person name="Spackman E."/>
            <person name="Goraichik I."/>
            <person name="Dimitrov K.M."/>
            <person name="Suarez D.L."/>
            <person name="Swayne D.E."/>
        </authorList>
    </citation>
    <scope>NUCLEOTIDE SEQUENCE [LARGE SCALE GENOMIC DNA]</scope>
    <source>
        <strain evidence="1">Genome sequencing of Nitrospira japonica strain NJ11</strain>
    </source>
</reference>
<organism evidence="1 2">
    <name type="scientific">Nitrospira japonica</name>
    <dbReference type="NCBI Taxonomy" id="1325564"/>
    <lineage>
        <taxon>Bacteria</taxon>
        <taxon>Pseudomonadati</taxon>
        <taxon>Nitrospirota</taxon>
        <taxon>Nitrospiria</taxon>
        <taxon>Nitrospirales</taxon>
        <taxon>Nitrospiraceae</taxon>
        <taxon>Nitrospira</taxon>
    </lineage>
</organism>
<evidence type="ECO:0000313" key="1">
    <source>
        <dbReference type="EMBL" id="SLM48088.1"/>
    </source>
</evidence>